<dbReference type="Proteomes" id="UP001497516">
    <property type="component" value="Chromosome 3"/>
</dbReference>
<evidence type="ECO:0000313" key="3">
    <source>
        <dbReference type="Proteomes" id="UP001497516"/>
    </source>
</evidence>
<proteinExistence type="predicted"/>
<feature type="region of interest" description="Disordered" evidence="1">
    <location>
        <begin position="182"/>
        <end position="213"/>
    </location>
</feature>
<gene>
    <name evidence="2" type="ORF">LTRI10_LOCUS20857</name>
</gene>
<dbReference type="PANTHER" id="PTHR33067">
    <property type="entry name" value="RNA-DIRECTED DNA POLYMERASE-RELATED"/>
    <property type="match status" value="1"/>
</dbReference>
<evidence type="ECO:0000256" key="1">
    <source>
        <dbReference type="SAM" id="MobiDB-lite"/>
    </source>
</evidence>
<keyword evidence="3" id="KW-1185">Reference proteome</keyword>
<organism evidence="2 3">
    <name type="scientific">Linum trigynum</name>
    <dbReference type="NCBI Taxonomy" id="586398"/>
    <lineage>
        <taxon>Eukaryota</taxon>
        <taxon>Viridiplantae</taxon>
        <taxon>Streptophyta</taxon>
        <taxon>Embryophyta</taxon>
        <taxon>Tracheophyta</taxon>
        <taxon>Spermatophyta</taxon>
        <taxon>Magnoliopsida</taxon>
        <taxon>eudicotyledons</taxon>
        <taxon>Gunneridae</taxon>
        <taxon>Pentapetalae</taxon>
        <taxon>rosids</taxon>
        <taxon>fabids</taxon>
        <taxon>Malpighiales</taxon>
        <taxon>Linaceae</taxon>
        <taxon>Linum</taxon>
    </lineage>
</organism>
<reference evidence="2 3" key="1">
    <citation type="submission" date="2024-04" db="EMBL/GenBank/DDBJ databases">
        <authorList>
            <person name="Fracassetti M."/>
        </authorList>
    </citation>
    <scope>NUCLEOTIDE SEQUENCE [LARGE SCALE GENOMIC DNA]</scope>
</reference>
<dbReference type="EMBL" id="OZ034816">
    <property type="protein sequence ID" value="CAL1379330.1"/>
    <property type="molecule type" value="Genomic_DNA"/>
</dbReference>
<evidence type="ECO:0000313" key="2">
    <source>
        <dbReference type="EMBL" id="CAL1379330.1"/>
    </source>
</evidence>
<dbReference type="Gene3D" id="2.40.70.10">
    <property type="entry name" value="Acid Proteases"/>
    <property type="match status" value="1"/>
</dbReference>
<dbReference type="AlphaFoldDB" id="A0AAV2E1A9"/>
<name>A0AAV2E1A9_9ROSI</name>
<feature type="compositionally biased region" description="Basic and acidic residues" evidence="1">
    <location>
        <begin position="182"/>
        <end position="191"/>
    </location>
</feature>
<sequence length="213" mass="23175">MMDPKPSPNPSSKQALKGCLSKKSKFEDLANVTLGEECSSFILNRLPKKQSDPGSFTTPFCIGSHHIGNSLENLGASINVMSYKLFKKLGIDELKATRLSVTLVDRSVISPSGIVEDVLVRVRKFCYLTDFVILDINEDSKMPLILGRPFLAKTKALIDVNEGTLILKDGEERITLGIDHKPTSEEVKEVEPGDMNASGGKPCKANPTINVGS</sequence>
<dbReference type="InterPro" id="IPR021109">
    <property type="entry name" value="Peptidase_aspartic_dom_sf"/>
</dbReference>
<dbReference type="CDD" id="cd00303">
    <property type="entry name" value="retropepsin_like"/>
    <property type="match status" value="1"/>
</dbReference>
<dbReference type="PANTHER" id="PTHR33067:SF35">
    <property type="entry name" value="ASPARTIC PEPTIDASE DDI1-TYPE DOMAIN-CONTAINING PROTEIN"/>
    <property type="match status" value="1"/>
</dbReference>
<accession>A0AAV2E1A9</accession>
<protein>
    <submittedName>
        <fullName evidence="2">Uncharacterized protein</fullName>
    </submittedName>
</protein>